<reference evidence="3 5" key="3">
    <citation type="journal article" date="2020" name="Int. J. Syst. Evol. Microbiol.">
        <title>Novel acetic acid bacteria from cider fermentations: Acetobacter conturbans sp. nov. and Acetobacter fallax sp. nov.</title>
        <authorList>
            <person name="Sombolestani A.S."/>
            <person name="Cleenwerck I."/>
            <person name="Cnockaert M."/>
            <person name="Borremans W."/>
            <person name="Wieme A.D."/>
            <person name="De Vuyst L."/>
            <person name="Vandamme P."/>
        </authorList>
    </citation>
    <scope>NUCLEOTIDE SEQUENCE [LARGE SCALE GENOMIC DNA]</scope>
    <source>
        <strain evidence="3 5">LMG 23848</strain>
    </source>
</reference>
<evidence type="ECO:0000313" key="4">
    <source>
        <dbReference type="Proteomes" id="UP000068250"/>
    </source>
</evidence>
<reference evidence="4" key="1">
    <citation type="submission" date="2014-09" db="EMBL/GenBank/DDBJ databases">
        <authorList>
            <person name="Illeghems K.G."/>
        </authorList>
    </citation>
    <scope>NUCLEOTIDE SEQUENCE [LARGE SCALE GENOMIC DNA]</scope>
    <source>
        <strain evidence="4">LMG 23848T</strain>
    </source>
</reference>
<dbReference type="OrthoDB" id="259382at2"/>
<dbReference type="PATRIC" id="fig|431306.5.peg.73"/>
<evidence type="ECO:0000313" key="2">
    <source>
        <dbReference type="EMBL" id="CEF53283.1"/>
    </source>
</evidence>
<dbReference type="AlphaFoldDB" id="A0A0U5EZL7"/>
<feature type="domain" description="Glycosyl transferase family 25" evidence="1">
    <location>
        <begin position="2"/>
        <end position="184"/>
    </location>
</feature>
<gene>
    <name evidence="2" type="ORF">AGA_130</name>
    <name evidence="3" type="ORF">GOB80_08950</name>
</gene>
<dbReference type="STRING" id="431306.AGA_130"/>
<dbReference type="Proteomes" id="UP000068250">
    <property type="component" value="Chromosome I"/>
</dbReference>
<dbReference type="Proteomes" id="UP000657200">
    <property type="component" value="Unassembled WGS sequence"/>
</dbReference>
<dbReference type="EMBL" id="WOTE01000004">
    <property type="protein sequence ID" value="NHO39805.1"/>
    <property type="molecule type" value="Genomic_DNA"/>
</dbReference>
<proteinExistence type="predicted"/>
<dbReference type="GO" id="GO:0016740">
    <property type="term" value="F:transferase activity"/>
    <property type="evidence" value="ECO:0007669"/>
    <property type="project" value="UniProtKB-KW"/>
</dbReference>
<evidence type="ECO:0000313" key="5">
    <source>
        <dbReference type="Proteomes" id="UP000657200"/>
    </source>
</evidence>
<dbReference type="EMBL" id="LN609302">
    <property type="protein sequence ID" value="CEF53283.1"/>
    <property type="molecule type" value="Genomic_DNA"/>
</dbReference>
<evidence type="ECO:0000313" key="3">
    <source>
        <dbReference type="EMBL" id="NHO39805.1"/>
    </source>
</evidence>
<sequence length="240" mass="26851">MQKYFISLDRTPERTERFLKANAHIKGFERYAGLDGKKLDRDDVIAKGLMAPDCGFTAGAMGSGLAHATLWGRVVKSGKPAHIFEDDAFLCRNFEQESDRIIANLPDDWEIILWGNNYDSILEFELLPGITQCVAIFNQDDVRRGIPAFLNMDVSSSPFRLSQTFGICGYAISPLGASRLLERCLPFKSVEVTYPGLGMRVLTTTSIDHLMNIHYRNIKAYTSFPPLCVTDNDSSNSLNK</sequence>
<protein>
    <submittedName>
        <fullName evidence="2 3">Glycosyl transferase</fullName>
    </submittedName>
</protein>
<keyword evidence="2" id="KW-0808">Transferase</keyword>
<accession>A0A0U5EZL7</accession>
<dbReference type="RefSeq" id="WP_059022520.1">
    <property type="nucleotide sequence ID" value="NZ_LN609302.1"/>
</dbReference>
<reference evidence="2" key="2">
    <citation type="submission" date="2014-09" db="EMBL/GenBank/DDBJ databases">
        <authorList>
            <person name="Magalhaes I.L.F."/>
            <person name="Oliveira U."/>
            <person name="Santos F.R."/>
            <person name="Vidigal T.H.D.A."/>
            <person name="Brescovit A.D."/>
            <person name="Santos A.J."/>
        </authorList>
    </citation>
    <scope>NUCLEOTIDE SEQUENCE</scope>
    <source>
        <strain evidence="2">LMG 23848T</strain>
    </source>
</reference>
<evidence type="ECO:0000259" key="1">
    <source>
        <dbReference type="Pfam" id="PF01755"/>
    </source>
</evidence>
<dbReference type="InterPro" id="IPR002654">
    <property type="entry name" value="Glyco_trans_25"/>
</dbReference>
<dbReference type="Pfam" id="PF01755">
    <property type="entry name" value="Glyco_transf_25"/>
    <property type="match status" value="1"/>
</dbReference>
<keyword evidence="5" id="KW-1185">Reference proteome</keyword>
<organism evidence="2 4">
    <name type="scientific">Acetobacter ghanensis</name>
    <dbReference type="NCBI Taxonomy" id="431306"/>
    <lineage>
        <taxon>Bacteria</taxon>
        <taxon>Pseudomonadati</taxon>
        <taxon>Pseudomonadota</taxon>
        <taxon>Alphaproteobacteria</taxon>
        <taxon>Acetobacterales</taxon>
        <taxon>Acetobacteraceae</taxon>
        <taxon>Acetobacter</taxon>
    </lineage>
</organism>
<name>A0A0U5EZL7_9PROT</name>